<protein>
    <recommendedName>
        <fullName evidence="2">Reverse transcriptase domain-containing protein</fullName>
    </recommendedName>
</protein>
<dbReference type="EMBL" id="BKCJ010286019">
    <property type="protein sequence ID" value="GEZ49668.1"/>
    <property type="molecule type" value="Genomic_DNA"/>
</dbReference>
<proteinExistence type="predicted"/>
<gene>
    <name evidence="1" type="ORF">Tci_521641</name>
</gene>
<dbReference type="AlphaFoldDB" id="A0A699IDT0"/>
<evidence type="ECO:0008006" key="2">
    <source>
        <dbReference type="Google" id="ProtNLM"/>
    </source>
</evidence>
<name>A0A699IDT0_TANCI</name>
<reference evidence="1" key="1">
    <citation type="journal article" date="2019" name="Sci. Rep.">
        <title>Draft genome of Tanacetum cinerariifolium, the natural source of mosquito coil.</title>
        <authorList>
            <person name="Yamashiro T."/>
            <person name="Shiraishi A."/>
            <person name="Satake H."/>
            <person name="Nakayama K."/>
        </authorList>
    </citation>
    <scope>NUCLEOTIDE SEQUENCE</scope>
</reference>
<comment type="caution">
    <text evidence="1">The sequence shown here is derived from an EMBL/GenBank/DDBJ whole genome shotgun (WGS) entry which is preliminary data.</text>
</comment>
<sequence>TSPPVLPTFEDLEDSLIMGNEDLSTILEKESDEFIKFSVDDLDPIPRKEIDHLDALPDSVQSLPIRANSIIFLIEDDSLMKEIDIFLALDDSIPPGMENDDYDSEGDVFFLKELLNDDSISLTEYESFHVDFYNVSASPRPPKKPPDDYVYFDIEPDTEILTTKVVDDISYNLTRELYVHA</sequence>
<accession>A0A699IDT0</accession>
<organism evidence="1">
    <name type="scientific">Tanacetum cinerariifolium</name>
    <name type="common">Dalmatian daisy</name>
    <name type="synonym">Chrysanthemum cinerariifolium</name>
    <dbReference type="NCBI Taxonomy" id="118510"/>
    <lineage>
        <taxon>Eukaryota</taxon>
        <taxon>Viridiplantae</taxon>
        <taxon>Streptophyta</taxon>
        <taxon>Embryophyta</taxon>
        <taxon>Tracheophyta</taxon>
        <taxon>Spermatophyta</taxon>
        <taxon>Magnoliopsida</taxon>
        <taxon>eudicotyledons</taxon>
        <taxon>Gunneridae</taxon>
        <taxon>Pentapetalae</taxon>
        <taxon>asterids</taxon>
        <taxon>campanulids</taxon>
        <taxon>Asterales</taxon>
        <taxon>Asteraceae</taxon>
        <taxon>Asteroideae</taxon>
        <taxon>Anthemideae</taxon>
        <taxon>Anthemidinae</taxon>
        <taxon>Tanacetum</taxon>
    </lineage>
</organism>
<feature type="non-terminal residue" evidence="1">
    <location>
        <position position="1"/>
    </location>
</feature>
<evidence type="ECO:0000313" key="1">
    <source>
        <dbReference type="EMBL" id="GEZ49668.1"/>
    </source>
</evidence>